<dbReference type="EMBL" id="ML170158">
    <property type="protein sequence ID" value="TDL27854.1"/>
    <property type="molecule type" value="Genomic_DNA"/>
</dbReference>
<accession>A0A4Y7QJM1</accession>
<evidence type="ECO:0000313" key="3">
    <source>
        <dbReference type="Proteomes" id="UP000294933"/>
    </source>
</evidence>
<feature type="compositionally biased region" description="Polar residues" evidence="1">
    <location>
        <begin position="78"/>
        <end position="87"/>
    </location>
</feature>
<feature type="compositionally biased region" description="Basic and acidic residues" evidence="1">
    <location>
        <begin position="146"/>
        <end position="155"/>
    </location>
</feature>
<reference evidence="2 3" key="1">
    <citation type="submission" date="2018-06" db="EMBL/GenBank/DDBJ databases">
        <title>A transcriptomic atlas of mushroom development highlights an independent origin of complex multicellularity.</title>
        <authorList>
            <consortium name="DOE Joint Genome Institute"/>
            <person name="Krizsan K."/>
            <person name="Almasi E."/>
            <person name="Merenyi Z."/>
            <person name="Sahu N."/>
            <person name="Viragh M."/>
            <person name="Koszo T."/>
            <person name="Mondo S."/>
            <person name="Kiss B."/>
            <person name="Balint B."/>
            <person name="Kues U."/>
            <person name="Barry K."/>
            <person name="Hegedus J.C."/>
            <person name="Henrissat B."/>
            <person name="Johnson J."/>
            <person name="Lipzen A."/>
            <person name="Ohm R."/>
            <person name="Nagy I."/>
            <person name="Pangilinan J."/>
            <person name="Yan J."/>
            <person name="Xiong Y."/>
            <person name="Grigoriev I.V."/>
            <person name="Hibbett D.S."/>
            <person name="Nagy L.G."/>
        </authorList>
    </citation>
    <scope>NUCLEOTIDE SEQUENCE [LARGE SCALE GENOMIC DNA]</scope>
    <source>
        <strain evidence="2 3">SZMC22713</strain>
    </source>
</reference>
<name>A0A4Y7QJM1_9AGAM</name>
<proteinExistence type="predicted"/>
<dbReference type="Proteomes" id="UP000294933">
    <property type="component" value="Unassembled WGS sequence"/>
</dbReference>
<feature type="region of interest" description="Disordered" evidence="1">
    <location>
        <begin position="29"/>
        <end position="87"/>
    </location>
</feature>
<organism evidence="2 3">
    <name type="scientific">Rickenella mellea</name>
    <dbReference type="NCBI Taxonomy" id="50990"/>
    <lineage>
        <taxon>Eukaryota</taxon>
        <taxon>Fungi</taxon>
        <taxon>Dikarya</taxon>
        <taxon>Basidiomycota</taxon>
        <taxon>Agaricomycotina</taxon>
        <taxon>Agaricomycetes</taxon>
        <taxon>Hymenochaetales</taxon>
        <taxon>Rickenellaceae</taxon>
        <taxon>Rickenella</taxon>
    </lineage>
</organism>
<feature type="region of interest" description="Disordered" evidence="1">
    <location>
        <begin position="124"/>
        <end position="202"/>
    </location>
</feature>
<dbReference type="AlphaFoldDB" id="A0A4Y7QJM1"/>
<keyword evidence="3" id="KW-1185">Reference proteome</keyword>
<evidence type="ECO:0000256" key="1">
    <source>
        <dbReference type="SAM" id="MobiDB-lite"/>
    </source>
</evidence>
<evidence type="ECO:0000313" key="2">
    <source>
        <dbReference type="EMBL" id="TDL27854.1"/>
    </source>
</evidence>
<protein>
    <submittedName>
        <fullName evidence="2">Uncharacterized protein</fullName>
    </submittedName>
</protein>
<gene>
    <name evidence="2" type="ORF">BD410DRAFT_334038</name>
</gene>
<feature type="compositionally biased region" description="Low complexity" evidence="1">
    <location>
        <begin position="57"/>
        <end position="77"/>
    </location>
</feature>
<dbReference type="VEuPathDB" id="FungiDB:BD410DRAFT_334038"/>
<sequence>MASTVGNVFRNAFRSRRPLSWLITAVTITNPGNTSDKHERNARKSNQFDRNAEESGRSSGTSTPSSSYSSWSEYSDSAGPSTPSTTVAPDVVVARPIVPPDELYLAQCAAASEPLVIPHAEVKPSPTLSNKPRLSLAPISPSPDADIAKDLDSPYRIHFQPLSPPPAHAKRRKSRPMYREESSASSFDRESDESAAECRVEF</sequence>
<feature type="compositionally biased region" description="Basic and acidic residues" evidence="1">
    <location>
        <begin position="46"/>
        <end position="56"/>
    </location>
</feature>